<keyword evidence="1" id="KW-0472">Membrane</keyword>
<evidence type="ECO:0000256" key="1">
    <source>
        <dbReference type="SAM" id="Phobius"/>
    </source>
</evidence>
<reference evidence="2 3" key="1">
    <citation type="submission" date="2019-03" db="EMBL/GenBank/DDBJ databases">
        <title>Genomic Encyclopedia of Type Strains, Phase IV (KMG-IV): sequencing the most valuable type-strain genomes for metagenomic binning, comparative biology and taxonomic classification.</title>
        <authorList>
            <person name="Goeker M."/>
        </authorList>
    </citation>
    <scope>NUCLEOTIDE SEQUENCE [LARGE SCALE GENOMIC DNA]</scope>
    <source>
        <strain evidence="2 3">DSM 24979</strain>
    </source>
</reference>
<dbReference type="AlphaFoldDB" id="A0A4R1QJ02"/>
<proteinExistence type="predicted"/>
<feature type="transmembrane region" description="Helical" evidence="1">
    <location>
        <begin position="563"/>
        <end position="584"/>
    </location>
</feature>
<feature type="transmembrane region" description="Helical" evidence="1">
    <location>
        <begin position="338"/>
        <end position="356"/>
    </location>
</feature>
<organism evidence="2 3">
    <name type="scientific">Thermolongibacillus altinsuensis</name>
    <dbReference type="NCBI Taxonomy" id="575256"/>
    <lineage>
        <taxon>Bacteria</taxon>
        <taxon>Bacillati</taxon>
        <taxon>Bacillota</taxon>
        <taxon>Bacilli</taxon>
        <taxon>Bacillales</taxon>
        <taxon>Anoxybacillaceae</taxon>
        <taxon>Thermolongibacillus</taxon>
    </lineage>
</organism>
<keyword evidence="1" id="KW-1133">Transmembrane helix</keyword>
<gene>
    <name evidence="2" type="ORF">EDD69_102209</name>
</gene>
<dbReference type="EMBL" id="SLUL01000002">
    <property type="protein sequence ID" value="TCL52803.1"/>
    <property type="molecule type" value="Genomic_DNA"/>
</dbReference>
<protein>
    <submittedName>
        <fullName evidence="2">Uncharacterized protein</fullName>
    </submittedName>
</protein>
<feature type="transmembrane region" description="Helical" evidence="1">
    <location>
        <begin position="539"/>
        <end position="556"/>
    </location>
</feature>
<dbReference type="InterPro" id="IPR043748">
    <property type="entry name" value="DUF5693"/>
</dbReference>
<dbReference type="Pfam" id="PF18949">
    <property type="entry name" value="DUF5693"/>
    <property type="match status" value="1"/>
</dbReference>
<sequence>MKKWIWLAIAITLVWTASAIYSRHEAEWKNRSYEIMMPYDQIQEAVQSSAEEDELLARLKKAGLTSISIEAETLHSLEKAGVVFTFERDELLKSLIIADESFSMPDLPSEGLFIYIHDTSFPVRQALEQVFGEQLSTMKIGKRTYYFVEGNPRKLNDIPLGYNEQVIDRLTDQGFQVVLRLPDARYMTETNEFVLEQITSLKGERVNKLLPTGEEIAGFPNELQKWGERWKEAGYALLSIEFTNMKGFVTVAKAMDAQVVRLHSLNLERRDPAEAVDVAIRAVKERNIRAIFLRMDSSKAPDKRINMAVNVIENIVKQMPSHYEAGASHPFAPIHQSLATKAMVVLGASLFLFLATAQLLPRLVAYAAFAGSFVLGVLSMFTSISLFEQLLALGVGVLTPVYAAIPSSPIRRTKDIVWTYMRSIGISFVGIWWIVSLLYGNEYLAYIGEGFRGVKLVYVVPILFVAAYVLWPYISKNPLAFAKKQLREPVKYWHLLVFAVGGAVFLYYISRTGNVGAASPLELAFRQKLEEWLYVRPRTKEFLLGFPVYVFALYLLKENMKKASFLLVIGVIGWLSIVNTFTHLHIPLYVSFIRTLYSLILGAIIGSIMIGMYRIFLKKRGMA</sequence>
<evidence type="ECO:0000313" key="3">
    <source>
        <dbReference type="Proteomes" id="UP000295658"/>
    </source>
</evidence>
<dbReference type="Proteomes" id="UP000295658">
    <property type="component" value="Unassembled WGS sequence"/>
</dbReference>
<name>A0A4R1QJ02_9BACL</name>
<feature type="transmembrane region" description="Helical" evidence="1">
    <location>
        <begin position="451"/>
        <end position="471"/>
    </location>
</feature>
<comment type="caution">
    <text evidence="2">The sequence shown here is derived from an EMBL/GenBank/DDBJ whole genome shotgun (WGS) entry which is preliminary data.</text>
</comment>
<keyword evidence="3" id="KW-1185">Reference proteome</keyword>
<feature type="transmembrane region" description="Helical" evidence="1">
    <location>
        <begin position="417"/>
        <end position="439"/>
    </location>
</feature>
<keyword evidence="1" id="KW-0812">Transmembrane</keyword>
<feature type="transmembrane region" description="Helical" evidence="1">
    <location>
        <begin position="387"/>
        <end position="405"/>
    </location>
</feature>
<dbReference type="RefSeq" id="WP_243643021.1">
    <property type="nucleotide sequence ID" value="NZ_SLUL01000002.1"/>
</dbReference>
<feature type="transmembrane region" description="Helical" evidence="1">
    <location>
        <begin position="492"/>
        <end position="510"/>
    </location>
</feature>
<evidence type="ECO:0000313" key="2">
    <source>
        <dbReference type="EMBL" id="TCL52803.1"/>
    </source>
</evidence>
<accession>A0A4R1QJ02</accession>
<feature type="transmembrane region" description="Helical" evidence="1">
    <location>
        <begin position="596"/>
        <end position="617"/>
    </location>
</feature>